<feature type="domain" description="Spatacsin C-terminal" evidence="1">
    <location>
        <begin position="1415"/>
        <end position="1730"/>
    </location>
</feature>
<dbReference type="GO" id="GO:0005737">
    <property type="term" value="C:cytoplasm"/>
    <property type="evidence" value="ECO:0007669"/>
    <property type="project" value="TreeGrafter"/>
</dbReference>
<protein>
    <submittedName>
        <fullName evidence="3">Spatacsin</fullName>
    </submittedName>
</protein>
<dbReference type="PANTHER" id="PTHR13650">
    <property type="entry name" value="SPATACSIN"/>
    <property type="match status" value="1"/>
</dbReference>
<keyword evidence="2" id="KW-1185">Reference proteome</keyword>
<dbReference type="PANTHER" id="PTHR13650:SF0">
    <property type="entry name" value="SPATACSIN"/>
    <property type="match status" value="1"/>
</dbReference>
<dbReference type="GO" id="GO:0007409">
    <property type="term" value="P:axonogenesis"/>
    <property type="evidence" value="ECO:0007669"/>
    <property type="project" value="TreeGrafter"/>
</dbReference>
<dbReference type="GeneID" id="105364047"/>
<dbReference type="Proteomes" id="UP000695007">
    <property type="component" value="Unplaced"/>
</dbReference>
<sequence>MAKSVPTDRIPTECLSGELAGVWSGWMGLGDREIVREASAKGTHIELAYKFLEIRRHCPNQEAKVYFSDEVEIWVSSLLKKKQVHRASHILKNVGKIPLDYIRAACLKCKEPSLRDYMAKHVELSFNAEERKAWDIINFVAKYEEQFDLGNDLISHKCLEEIINLPESIKDALYTELYFHHYDPSITVYLKNDVVWDFLLMNNKLDLIKLWIDFNFNNSKDFIPKNIEHIEDLQKLFTNLKITDTMISSVETSNAMVLVKQLVLNSLSRYGIFANQERNDVKAILSRFFEECIPVSDFNQILSQPMCNVDKQNFFSKLDIVGLSRNYSEDSESETINMKNKQLFEHLKNMCNTTNNANDFVEVGIVESIKYLSNDSVQFLKENPIIAFTLIFLHYSKYKKINNEITLKEIFNNNAGLIIQNLPIPKCVLDTVIVNLPYLKNEIDSNMPKNSITMYELLDGYKNFNSKKFFKWRHKNEGMPDFLNENLVNKFGHKEKLTYINYLKEARPNMAVHALLFQQEKLVAGISSKVKSQASLYAHIFALQHLNEIEVVSGCISFLEILGVNSEILRLHVTAAEFVKKELNTSIESLLRSVIYNNHHHDLQLVLSYLERSFHSCLNTKMIKDSNEFIDALCTWDVIVRFAKIHNASLPISLLKFLASIDAWFEFVLVGHIFSYPIHQMLQCVQNFESIALREHLLLSLNNNQLLDKHLFNENENVKDNGIEENDSFQELKDQVKDVAVRQSASQPFSNDNKQNSTIPNSFTNADSCIDDLWMIILKCHQSQDPPGALLKASKTFKSPILTVLATCYEPSSISSYCYSWLIISVEDIHFTKDYEECLEKQIWPASTVSNLFKNMISYGFVKTLSRGLQIFMPDNPLKLFFEFLLQCIEYGNFKGSEQHLDDFINDCLNYKCNRMINWECSDGTYLENIFWIQTIVVKCIIVTLGQALQSTLLQLEFLNILIKLEFRKKLIVNAPDFEALREYTRILSETSLSLNFSRFDTTVQIYESEIEIEKCVNELVRLEDYGNALQLSKAANLKVSKIILAQYQSEYKQNADKDGIVSFGFWSRCATDFKKYEVHYEKAAEFFVEHAEKVKSHKERYEILKLALEILEENSRDRQLCDTVEMAMWKSCILAGPENIEINTNDKVYKKLKTELLSSISELKVTCSLTEPTEQIAIEVLIGRLLDAGRLDTAFRIGAIFNCKNRELQVLMLCLSLAEGEILPQQLTDKQRSLLTESEKPRQRNTALRSRGLQQLPSLSSLSLSSSNANLSSVSDAISASIIVEQQEQLDCLSLLTNLIETLKHGVNIGIRILLCYRLALQLGKSYQALLTLKNPMQFLQEIISSSCDRKLEITRDIITAYQIENQQIACFLAEEIVAHITQIIEDGFNEPTTAWNYNINLQSIIELCKDSSLLGLKLLDMAHKLLGHSHGENRNLVILKIIVELLIRSHDCFTSSCNMEGIASVLRKCQQLANSLQNLKHWSLLVRLVTGVGRFTEMNYIFQILKEHDQFEFLLGRGLDKVPGLRMALLDFLKRHCPENKDLFNIVALHFRLYYEIALMWENEAKDIINDLVSDTKKECGRSLSNPQVELKFTKNESTEKKLQLIIANFTHATQYFLQDNKLNLANRCSHQAQLVALQISLLNGSSANQQFPCLLNLSNDEVSRTITQHLSFSQTLVLARAYEHHIDWASAIYSHCLVNGDAKYLKEFVASKWFTPSVAIDCAKRYKLEKSATKPATENMRALVAKINDTECKYALARQLGFNNIVDEMLEDPAVGTYLKDTVLMKRYVISEFMSESFLSK</sequence>
<dbReference type="KEGG" id="csol:105364047"/>
<accession>A0AAJ6YLE9</accession>
<evidence type="ECO:0000313" key="3">
    <source>
        <dbReference type="RefSeq" id="XP_011500198.1"/>
    </source>
</evidence>
<dbReference type="InterPro" id="IPR028103">
    <property type="entry name" value="Spatacsin"/>
</dbReference>
<gene>
    <name evidence="3" type="primary">LOC105364047</name>
</gene>
<name>A0AAJ6YLE9_9HYME</name>
<dbReference type="GO" id="GO:0048489">
    <property type="term" value="P:synaptic vesicle transport"/>
    <property type="evidence" value="ECO:0007669"/>
    <property type="project" value="TreeGrafter"/>
</dbReference>
<dbReference type="RefSeq" id="XP_011500198.1">
    <property type="nucleotide sequence ID" value="XM_011501896.1"/>
</dbReference>
<evidence type="ECO:0000313" key="2">
    <source>
        <dbReference type="Proteomes" id="UP000695007"/>
    </source>
</evidence>
<dbReference type="CTD" id="80208"/>
<dbReference type="GO" id="GO:0008088">
    <property type="term" value="P:axo-dendritic transport"/>
    <property type="evidence" value="ECO:0007669"/>
    <property type="project" value="TreeGrafter"/>
</dbReference>
<organism evidence="2 3">
    <name type="scientific">Ceratosolen solmsi marchali</name>
    <dbReference type="NCBI Taxonomy" id="326594"/>
    <lineage>
        <taxon>Eukaryota</taxon>
        <taxon>Metazoa</taxon>
        <taxon>Ecdysozoa</taxon>
        <taxon>Arthropoda</taxon>
        <taxon>Hexapoda</taxon>
        <taxon>Insecta</taxon>
        <taxon>Pterygota</taxon>
        <taxon>Neoptera</taxon>
        <taxon>Endopterygota</taxon>
        <taxon>Hymenoptera</taxon>
        <taxon>Apocrita</taxon>
        <taxon>Proctotrupomorpha</taxon>
        <taxon>Chalcidoidea</taxon>
        <taxon>Agaonidae</taxon>
        <taxon>Agaoninae</taxon>
        <taxon>Ceratosolen</taxon>
    </lineage>
</organism>
<dbReference type="InterPro" id="IPR028107">
    <property type="entry name" value="Spatacsin_C_dom"/>
</dbReference>
<dbReference type="Pfam" id="PF14649">
    <property type="entry name" value="Spatacsin_C"/>
    <property type="match status" value="1"/>
</dbReference>
<dbReference type="GO" id="GO:0045202">
    <property type="term" value="C:synapse"/>
    <property type="evidence" value="ECO:0007669"/>
    <property type="project" value="TreeGrafter"/>
</dbReference>
<dbReference type="GO" id="GO:0030425">
    <property type="term" value="C:dendrite"/>
    <property type="evidence" value="ECO:0007669"/>
    <property type="project" value="TreeGrafter"/>
</dbReference>
<dbReference type="GO" id="GO:0030424">
    <property type="term" value="C:axon"/>
    <property type="evidence" value="ECO:0007669"/>
    <property type="project" value="TreeGrafter"/>
</dbReference>
<reference evidence="3" key="1">
    <citation type="submission" date="2025-08" db="UniProtKB">
        <authorList>
            <consortium name="RefSeq"/>
        </authorList>
    </citation>
    <scope>IDENTIFICATION</scope>
</reference>
<dbReference type="GO" id="GO:0007268">
    <property type="term" value="P:chemical synaptic transmission"/>
    <property type="evidence" value="ECO:0007669"/>
    <property type="project" value="TreeGrafter"/>
</dbReference>
<proteinExistence type="predicted"/>
<evidence type="ECO:0000259" key="1">
    <source>
        <dbReference type="Pfam" id="PF14649"/>
    </source>
</evidence>